<feature type="transmembrane region" description="Helical" evidence="1">
    <location>
        <begin position="253"/>
        <end position="271"/>
    </location>
</feature>
<evidence type="ECO:0000256" key="2">
    <source>
        <dbReference type="SAM" id="SignalP"/>
    </source>
</evidence>
<dbReference type="PANTHER" id="PTHR40761:SF1">
    <property type="entry name" value="CONSERVED INTEGRAL MEMBRANE ALANINE VALINE AND LEUCINE RICH PROTEIN-RELATED"/>
    <property type="match status" value="1"/>
</dbReference>
<dbReference type="InterPro" id="IPR037185">
    <property type="entry name" value="EmrE-like"/>
</dbReference>
<evidence type="ECO:0000313" key="4">
    <source>
        <dbReference type="Proteomes" id="UP000503011"/>
    </source>
</evidence>
<feature type="transmembrane region" description="Helical" evidence="1">
    <location>
        <begin position="129"/>
        <end position="149"/>
    </location>
</feature>
<evidence type="ECO:0000256" key="1">
    <source>
        <dbReference type="SAM" id="Phobius"/>
    </source>
</evidence>
<keyword evidence="1" id="KW-0472">Membrane</keyword>
<keyword evidence="2" id="KW-0732">Signal</keyword>
<accession>A0A6F8Z142</accession>
<keyword evidence="4" id="KW-1185">Reference proteome</keyword>
<keyword evidence="1" id="KW-1133">Transmembrane helix</keyword>
<organism evidence="3 4">
    <name type="scientific">Phytohabitans suffuscus</name>
    <dbReference type="NCBI Taxonomy" id="624315"/>
    <lineage>
        <taxon>Bacteria</taxon>
        <taxon>Bacillati</taxon>
        <taxon>Actinomycetota</taxon>
        <taxon>Actinomycetes</taxon>
        <taxon>Micromonosporales</taxon>
        <taxon>Micromonosporaceae</taxon>
    </lineage>
</organism>
<dbReference type="AlphaFoldDB" id="A0A6F8Z142"/>
<feature type="transmembrane region" description="Helical" evidence="1">
    <location>
        <begin position="71"/>
        <end position="88"/>
    </location>
</feature>
<feature type="transmembrane region" description="Helical" evidence="1">
    <location>
        <begin position="221"/>
        <end position="241"/>
    </location>
</feature>
<feature type="signal peptide" evidence="2">
    <location>
        <begin position="1"/>
        <end position="22"/>
    </location>
</feature>
<name>A0A6F8Z142_9ACTN</name>
<dbReference type="RefSeq" id="WP_173165689.1">
    <property type="nucleotide sequence ID" value="NZ_AP022871.1"/>
</dbReference>
<gene>
    <name evidence="3" type="ORF">Psuf_093120</name>
</gene>
<dbReference type="KEGG" id="psuu:Psuf_093120"/>
<dbReference type="SUPFAM" id="SSF103481">
    <property type="entry name" value="Multidrug resistance efflux transporter EmrE"/>
    <property type="match status" value="1"/>
</dbReference>
<sequence length="284" mass="29387">MIPAALAAAFCFALSSALQQRAAKQQPQHGALDPRLLLHLLRSRLWLSGWIPDSAGIAFQVLALRLGPISVVQPVMATGLFMAVLIEAAMSHRRIVRRDLVAIALGVAGMTAFLLLADVRPSGTSPPVTAWIIPASGATLTVAACVLAAHRLTGPARGAALGIASGLAYSVTAALIKDITGQHHSSLLDAALSWQVLALVVVGAVGLLLNQTAFQNGRLAAPLTALTLTDPIASVVFGITVFRETLTSNPPRVVGIVLAALAVAAGVWLTARTSATSHEPSRSH</sequence>
<feature type="chain" id="PRO_5038646536" evidence="2">
    <location>
        <begin position="23"/>
        <end position="284"/>
    </location>
</feature>
<evidence type="ECO:0000313" key="3">
    <source>
        <dbReference type="EMBL" id="BCB91999.1"/>
    </source>
</evidence>
<proteinExistence type="predicted"/>
<feature type="transmembrane region" description="Helical" evidence="1">
    <location>
        <begin position="156"/>
        <end position="176"/>
    </location>
</feature>
<keyword evidence="1" id="KW-0812">Transmembrane</keyword>
<reference evidence="3 4" key="1">
    <citation type="submission" date="2020-03" db="EMBL/GenBank/DDBJ databases">
        <title>Whole genome shotgun sequence of Phytohabitans suffuscus NBRC 105367.</title>
        <authorList>
            <person name="Komaki H."/>
            <person name="Tamura T."/>
        </authorList>
    </citation>
    <scope>NUCLEOTIDE SEQUENCE [LARGE SCALE GENOMIC DNA]</scope>
    <source>
        <strain evidence="3 4">NBRC 105367</strain>
    </source>
</reference>
<feature type="transmembrane region" description="Helical" evidence="1">
    <location>
        <begin position="100"/>
        <end position="117"/>
    </location>
</feature>
<dbReference type="NCBIfam" id="NF038012">
    <property type="entry name" value="DMT_1"/>
    <property type="match status" value="1"/>
</dbReference>
<dbReference type="EMBL" id="AP022871">
    <property type="protein sequence ID" value="BCB91999.1"/>
    <property type="molecule type" value="Genomic_DNA"/>
</dbReference>
<feature type="transmembrane region" description="Helical" evidence="1">
    <location>
        <begin position="191"/>
        <end position="209"/>
    </location>
</feature>
<reference evidence="3 4" key="2">
    <citation type="submission" date="2020-03" db="EMBL/GenBank/DDBJ databases">
        <authorList>
            <person name="Ichikawa N."/>
            <person name="Kimura A."/>
            <person name="Kitahashi Y."/>
            <person name="Uohara A."/>
        </authorList>
    </citation>
    <scope>NUCLEOTIDE SEQUENCE [LARGE SCALE GENOMIC DNA]</scope>
    <source>
        <strain evidence="3 4">NBRC 105367</strain>
    </source>
</reference>
<dbReference type="Proteomes" id="UP000503011">
    <property type="component" value="Chromosome"/>
</dbReference>
<dbReference type="PANTHER" id="PTHR40761">
    <property type="entry name" value="CONSERVED INTEGRAL MEMBRANE ALANINE VALINE AND LEUCINE RICH PROTEIN-RELATED"/>
    <property type="match status" value="1"/>
</dbReference>
<protein>
    <submittedName>
        <fullName evidence="3">Membrane protein</fullName>
    </submittedName>
</protein>